<dbReference type="Pfam" id="PF04082">
    <property type="entry name" value="Fungal_trans"/>
    <property type="match status" value="1"/>
</dbReference>
<feature type="region of interest" description="Disordered" evidence="4">
    <location>
        <begin position="669"/>
        <end position="782"/>
    </location>
</feature>
<dbReference type="GO" id="GO:0008270">
    <property type="term" value="F:zinc ion binding"/>
    <property type="evidence" value="ECO:0007669"/>
    <property type="project" value="InterPro"/>
</dbReference>
<feature type="compositionally biased region" description="Pro residues" evidence="4">
    <location>
        <begin position="226"/>
        <end position="236"/>
    </location>
</feature>
<evidence type="ECO:0000256" key="1">
    <source>
        <dbReference type="ARBA" id="ARBA00004123"/>
    </source>
</evidence>
<comment type="subcellular location">
    <subcellularLocation>
        <location evidence="1">Nucleus</location>
    </subcellularLocation>
</comment>
<dbReference type="GO" id="GO:0006351">
    <property type="term" value="P:DNA-templated transcription"/>
    <property type="evidence" value="ECO:0007669"/>
    <property type="project" value="InterPro"/>
</dbReference>
<organism evidence="6 7">
    <name type="scientific">Sphaerobolus stellatus (strain SS14)</name>
    <dbReference type="NCBI Taxonomy" id="990650"/>
    <lineage>
        <taxon>Eukaryota</taxon>
        <taxon>Fungi</taxon>
        <taxon>Dikarya</taxon>
        <taxon>Basidiomycota</taxon>
        <taxon>Agaricomycotina</taxon>
        <taxon>Agaricomycetes</taxon>
        <taxon>Phallomycetidae</taxon>
        <taxon>Geastrales</taxon>
        <taxon>Sphaerobolaceae</taxon>
        <taxon>Sphaerobolus</taxon>
    </lineage>
</organism>
<evidence type="ECO:0000256" key="2">
    <source>
        <dbReference type="ARBA" id="ARBA00022723"/>
    </source>
</evidence>
<dbReference type="SMART" id="SM00066">
    <property type="entry name" value="GAL4"/>
    <property type="match status" value="1"/>
</dbReference>
<proteinExistence type="predicted"/>
<dbReference type="GO" id="GO:0003677">
    <property type="term" value="F:DNA binding"/>
    <property type="evidence" value="ECO:0007669"/>
    <property type="project" value="InterPro"/>
</dbReference>
<dbReference type="PROSITE" id="PS00463">
    <property type="entry name" value="ZN2_CY6_FUNGAL_1"/>
    <property type="match status" value="1"/>
</dbReference>
<feature type="compositionally biased region" description="Low complexity" evidence="4">
    <location>
        <begin position="162"/>
        <end position="171"/>
    </location>
</feature>
<dbReference type="CDD" id="cd12148">
    <property type="entry name" value="fungal_TF_MHR"/>
    <property type="match status" value="1"/>
</dbReference>
<feature type="compositionally biased region" description="Low complexity" evidence="4">
    <location>
        <begin position="43"/>
        <end position="54"/>
    </location>
</feature>
<feature type="domain" description="Zn(2)-C6 fungal-type" evidence="5">
    <location>
        <begin position="575"/>
        <end position="606"/>
    </location>
</feature>
<feature type="compositionally biased region" description="Acidic residues" evidence="4">
    <location>
        <begin position="544"/>
        <end position="553"/>
    </location>
</feature>
<dbReference type="Proteomes" id="UP000054279">
    <property type="component" value="Unassembled WGS sequence"/>
</dbReference>
<feature type="compositionally biased region" description="Polar residues" evidence="4">
    <location>
        <begin position="258"/>
        <end position="267"/>
    </location>
</feature>
<name>A0A0C9W2S5_SPHS4</name>
<feature type="compositionally biased region" description="Polar residues" evidence="4">
    <location>
        <begin position="689"/>
        <end position="698"/>
    </location>
</feature>
<dbReference type="InterPro" id="IPR050613">
    <property type="entry name" value="Sec_Metabolite_Reg"/>
</dbReference>
<feature type="compositionally biased region" description="Basic and acidic residues" evidence="4">
    <location>
        <begin position="712"/>
        <end position="726"/>
    </location>
</feature>
<feature type="region of interest" description="Disordered" evidence="4">
    <location>
        <begin position="146"/>
        <end position="566"/>
    </location>
</feature>
<dbReference type="Gene3D" id="4.10.240.10">
    <property type="entry name" value="Zn(2)-C6 fungal-type DNA-binding domain"/>
    <property type="match status" value="1"/>
</dbReference>
<feature type="compositionally biased region" description="Basic and acidic residues" evidence="4">
    <location>
        <begin position="192"/>
        <end position="211"/>
    </location>
</feature>
<dbReference type="InterPro" id="IPR036864">
    <property type="entry name" value="Zn2-C6_fun-type_DNA-bd_sf"/>
</dbReference>
<dbReference type="PROSITE" id="PS50048">
    <property type="entry name" value="ZN2_CY6_FUNGAL_2"/>
    <property type="match status" value="1"/>
</dbReference>
<feature type="compositionally biased region" description="Low complexity" evidence="4">
    <location>
        <begin position="100"/>
        <end position="111"/>
    </location>
</feature>
<reference evidence="6 7" key="1">
    <citation type="submission" date="2014-06" db="EMBL/GenBank/DDBJ databases">
        <title>Evolutionary Origins and Diversification of the Mycorrhizal Mutualists.</title>
        <authorList>
            <consortium name="DOE Joint Genome Institute"/>
            <consortium name="Mycorrhizal Genomics Consortium"/>
            <person name="Kohler A."/>
            <person name="Kuo A."/>
            <person name="Nagy L.G."/>
            <person name="Floudas D."/>
            <person name="Copeland A."/>
            <person name="Barry K.W."/>
            <person name="Cichocki N."/>
            <person name="Veneault-Fourrey C."/>
            <person name="LaButti K."/>
            <person name="Lindquist E.A."/>
            <person name="Lipzen A."/>
            <person name="Lundell T."/>
            <person name="Morin E."/>
            <person name="Murat C."/>
            <person name="Riley R."/>
            <person name="Ohm R."/>
            <person name="Sun H."/>
            <person name="Tunlid A."/>
            <person name="Henrissat B."/>
            <person name="Grigoriev I.V."/>
            <person name="Hibbett D.S."/>
            <person name="Martin F."/>
        </authorList>
    </citation>
    <scope>NUCLEOTIDE SEQUENCE [LARGE SCALE GENOMIC DNA]</scope>
    <source>
        <strain evidence="6 7">SS14</strain>
    </source>
</reference>
<feature type="compositionally biased region" description="Polar residues" evidence="4">
    <location>
        <begin position="757"/>
        <end position="776"/>
    </location>
</feature>
<evidence type="ECO:0000259" key="5">
    <source>
        <dbReference type="PROSITE" id="PS50048"/>
    </source>
</evidence>
<feature type="compositionally biased region" description="Low complexity" evidence="4">
    <location>
        <begin position="74"/>
        <end position="86"/>
    </location>
</feature>
<keyword evidence="2" id="KW-0479">Metal-binding</keyword>
<dbReference type="OrthoDB" id="3362851at2759"/>
<feature type="compositionally biased region" description="Basic and acidic residues" evidence="4">
    <location>
        <begin position="308"/>
        <end position="360"/>
    </location>
</feature>
<keyword evidence="7" id="KW-1185">Reference proteome</keyword>
<dbReference type="HOGENOM" id="CLU_254236_0_0_1"/>
<feature type="compositionally biased region" description="Pro residues" evidence="4">
    <location>
        <begin position="87"/>
        <end position="99"/>
    </location>
</feature>
<protein>
    <recommendedName>
        <fullName evidence="5">Zn(2)-C6 fungal-type domain-containing protein</fullName>
    </recommendedName>
</protein>
<feature type="compositionally biased region" description="Low complexity" evidence="4">
    <location>
        <begin position="495"/>
        <end position="506"/>
    </location>
</feature>
<feature type="compositionally biased region" description="Basic and acidic residues" evidence="4">
    <location>
        <begin position="116"/>
        <end position="126"/>
    </location>
</feature>
<sequence length="1402" mass="155052">MDVDESEKEKEGNGITNEDKGKGKSREDSSSPPQIPADRDHPQPSSSTTRSSQHNPRRPSISRMWEDNHERNIPSSSRAQPSSTSPSQPPLPPPPPPPQVQSQPPSTNTPTVADAEAAKRASKTAKELYEERIARVRTAINSRGAHMAVVPGPPPDAQLPLATAGNANANAEEVPGVPLELGSGPGPAVPSRNRDRDREEHREKDGGERRASVSGSGSGMHVSARLPPPPPPPQPPSSYERERRGGGFPPLPPPPPQTYESNSNSQGHGRGDTYGRAQPPPPPPSHGHGPSSLPTPTHSPTNSYTAHGYERGLRSKYPHDSERDRDREQRGQRDQRERETDKLRENEYEYARTHANDHPHAYPHPHSHSRPHDYPPAHSASNPPPNSNPEHDAYREMTAPQPVPHHLSLEYQRQFRSGGANNAGKDRKGKRRSTISFKEDPLEAEPLTSNPPTRSPTLSPVANYNPSSQPVPKEGSMFGIMKPIKTGNNYTPYASSSGSTPSGSPTMTRALPSLRDTLVSPTLPAPGQRRPQEAQTPGKWGYAEGDEYEDDEGTVGGLAEDERPKKRRRTRIALSCAECKRRKFKCDRLQPCTPCTRRGDQTNCKWTVNENRCIAFFLKVILYLISYNNVSSIAPPRDGAPTRAEFDALQARLMHVERLLQSMVPNYAQAAQPPPQPQRDAPAAPQGNPYPTLTTPSDSGRRGSVSLYPPNEVRHAPPDPPPDRYAHHPPPPHYPSHGQAHGGYTHGYAHGQAQVHGHTQTASGPVFQSTGPTTPGSPERRMMAPQTTPVVKLEDQAQTQVQAYDPPASSTARSSAVLSLNPNSTTAATEKPPTLKLLPEALRKSGGGGRLSGSTFPLSDADWEQLTSVALAGANKQRAEAGSMHVDVQKELEALVGTLPSKESCDKIWACYVERLEWQHCILHPGLFQQMHDTFWAFKTHTERAACTPISWLALFLIVMSHGLCSMGPSDATKAGIAQDTAHWRMMCTQLWIASERALALDNFSKDVTVEVVQTLLDPKGWHHQSPILAMAIRLSMSIGLNNVVNDTPGDVPPPGLFKRELWRRIWYNVVYLDWRFSVPIGDSYFITDTSFTTELPANLEWHEMAEGAVFKPNPRNVFACDTLHHATRNGIHDVTRLLYDHELAVNDTITHQPPCLISRDERGDAKVQWARITHNLELDYRAIQIHRAFLVADFREARARTVCVDTAAKMLLCFMEGRQINAPNVWWWYGYIACVVLMMEQYYADPLPTADVARLNHRLDSIGAYVAMQRTNDEVTHRAWDGVLILETLISELQRRRKVAAGATPHPSEPGQPNLKRSYDQVDASGTVQCQSVTRVPTSSPIHSFRKWILSVIPFLKLTPVPGIPSANPRQRDMDASFWDAILDLDTETHKTTRRSNFGKV</sequence>
<dbReference type="EMBL" id="KN837112">
    <property type="protein sequence ID" value="KIJ45341.1"/>
    <property type="molecule type" value="Genomic_DNA"/>
</dbReference>
<evidence type="ECO:0000256" key="4">
    <source>
        <dbReference type="SAM" id="MobiDB-lite"/>
    </source>
</evidence>
<feature type="region of interest" description="Disordered" evidence="4">
    <location>
        <begin position="1"/>
        <end position="126"/>
    </location>
</feature>
<gene>
    <name evidence="6" type="ORF">M422DRAFT_46803</name>
</gene>
<evidence type="ECO:0000313" key="6">
    <source>
        <dbReference type="EMBL" id="KIJ45341.1"/>
    </source>
</evidence>
<evidence type="ECO:0000313" key="7">
    <source>
        <dbReference type="Proteomes" id="UP000054279"/>
    </source>
</evidence>
<evidence type="ECO:0000256" key="3">
    <source>
        <dbReference type="ARBA" id="ARBA00023242"/>
    </source>
</evidence>
<accession>A0A0C9W2S5</accession>
<dbReference type="PANTHER" id="PTHR31001:SF90">
    <property type="entry name" value="CENTROMERE DNA-BINDING PROTEIN COMPLEX CBF3 SUBUNIT B"/>
    <property type="match status" value="1"/>
</dbReference>
<dbReference type="InterPro" id="IPR001138">
    <property type="entry name" value="Zn2Cys6_DnaBD"/>
</dbReference>
<dbReference type="SMART" id="SM00906">
    <property type="entry name" value="Fungal_trans"/>
    <property type="match status" value="1"/>
</dbReference>
<feature type="compositionally biased region" description="Low complexity" evidence="4">
    <location>
        <begin position="286"/>
        <end position="303"/>
    </location>
</feature>
<dbReference type="CDD" id="cd00067">
    <property type="entry name" value="GAL4"/>
    <property type="match status" value="1"/>
</dbReference>
<dbReference type="GO" id="GO:0000981">
    <property type="term" value="F:DNA-binding transcription factor activity, RNA polymerase II-specific"/>
    <property type="evidence" value="ECO:0007669"/>
    <property type="project" value="InterPro"/>
</dbReference>
<dbReference type="PANTHER" id="PTHR31001">
    <property type="entry name" value="UNCHARACTERIZED TRANSCRIPTIONAL REGULATORY PROTEIN"/>
    <property type="match status" value="1"/>
</dbReference>
<dbReference type="GO" id="GO:0005634">
    <property type="term" value="C:nucleus"/>
    <property type="evidence" value="ECO:0007669"/>
    <property type="project" value="UniProtKB-SubCell"/>
</dbReference>
<feature type="compositionally biased region" description="Polar residues" evidence="4">
    <location>
        <begin position="447"/>
        <end position="470"/>
    </location>
</feature>
<dbReference type="SUPFAM" id="SSF57701">
    <property type="entry name" value="Zn2/Cys6 DNA-binding domain"/>
    <property type="match status" value="1"/>
</dbReference>
<feature type="compositionally biased region" description="Basic and acidic residues" evidence="4">
    <location>
        <begin position="7"/>
        <end position="29"/>
    </location>
</feature>
<dbReference type="InterPro" id="IPR007219">
    <property type="entry name" value="XnlR_reg_dom"/>
</dbReference>
<keyword evidence="3" id="KW-0539">Nucleus</keyword>